<dbReference type="InterPro" id="IPR006115">
    <property type="entry name" value="6PGDH_NADP-bd"/>
</dbReference>
<dbReference type="InterPro" id="IPR048666">
    <property type="entry name" value="RedAm-like_C"/>
</dbReference>
<protein>
    <submittedName>
        <fullName evidence="5">NAD(P)-binding domain-containing protein</fullName>
    </submittedName>
</protein>
<dbReference type="PIRSF" id="PIRSF000103">
    <property type="entry name" value="HIBADH"/>
    <property type="match status" value="1"/>
</dbReference>
<dbReference type="EMBL" id="JAJOMB010000009">
    <property type="protein sequence ID" value="MCD5312854.1"/>
    <property type="molecule type" value="Genomic_DNA"/>
</dbReference>
<evidence type="ECO:0000256" key="2">
    <source>
        <dbReference type="ARBA" id="ARBA00023002"/>
    </source>
</evidence>
<dbReference type="SUPFAM" id="SSF51735">
    <property type="entry name" value="NAD(P)-binding Rossmann-fold domains"/>
    <property type="match status" value="1"/>
</dbReference>
<evidence type="ECO:0000313" key="6">
    <source>
        <dbReference type="Proteomes" id="UP001138997"/>
    </source>
</evidence>
<dbReference type="InterPro" id="IPR051265">
    <property type="entry name" value="HIBADH-related_NP60_sf"/>
</dbReference>
<dbReference type="GO" id="GO:0050661">
    <property type="term" value="F:NADP binding"/>
    <property type="evidence" value="ECO:0007669"/>
    <property type="project" value="InterPro"/>
</dbReference>
<dbReference type="Gene3D" id="1.10.1040.10">
    <property type="entry name" value="N-(1-d-carboxylethyl)-l-norvaline Dehydrogenase, domain 2"/>
    <property type="match status" value="1"/>
</dbReference>
<dbReference type="InterPro" id="IPR036291">
    <property type="entry name" value="NAD(P)-bd_dom_sf"/>
</dbReference>
<sequence>MSDVTMIGLGPMGQAMTWALLSGGNTVTVWNRTASRADPLRTAGATLATSPAEAVQASPVIVLSLTDHAAGDAVLDQVPAPALRGKVLVNLSSDTPDRSRRSARRAAGVGAQFLTGGVMVPAPMIGRPGAFVYYSGSGQVFDDLAPLLEPIGEARYLGADPGLAQLFYQASLLVFLTSLSGLLNAAALISAAGAPTRDFLPDALQLLTGIPAMIGTGEELSTQLETAEHPGDLSNAVMMGATAEHIVRTAQSSGVDSELPEAVLSHYQRTIAAGLGGQNWTALYEILRRTPFPSADDRGPGLAPGR</sequence>
<dbReference type="Gene3D" id="3.40.50.720">
    <property type="entry name" value="NAD(P)-binding Rossmann-like Domain"/>
    <property type="match status" value="1"/>
</dbReference>
<reference evidence="5" key="1">
    <citation type="submission" date="2021-11" db="EMBL/GenBank/DDBJ databases">
        <title>Streptomyces corallinus and Kineosporia corallina sp. nov., two new coral-derived marine actinobacteria.</title>
        <authorList>
            <person name="Buangrab K."/>
            <person name="Sutthacheep M."/>
            <person name="Yeemin T."/>
            <person name="Harunari E."/>
            <person name="Igarashi Y."/>
            <person name="Sripreechasak P."/>
            <person name="Kanchanasin P."/>
            <person name="Tanasupawat S."/>
            <person name="Phongsopitanun W."/>
        </authorList>
    </citation>
    <scope>NUCLEOTIDE SEQUENCE</scope>
    <source>
        <strain evidence="5">JCM 31032</strain>
    </source>
</reference>
<keyword evidence="2" id="KW-0560">Oxidoreductase</keyword>
<comment type="similarity">
    <text evidence="1">Belongs to the HIBADH-related family.</text>
</comment>
<proteinExistence type="inferred from homology"/>
<feature type="domain" description="6-phosphogluconate dehydrogenase NADP-binding" evidence="3">
    <location>
        <begin position="4"/>
        <end position="154"/>
    </location>
</feature>
<dbReference type="PANTHER" id="PTHR43580:SF2">
    <property type="entry name" value="CYTOKINE-LIKE NUCLEAR FACTOR N-PAC"/>
    <property type="match status" value="1"/>
</dbReference>
<keyword evidence="6" id="KW-1185">Reference proteome</keyword>
<dbReference type="PANTHER" id="PTHR43580">
    <property type="entry name" value="OXIDOREDUCTASE GLYR1-RELATED"/>
    <property type="match status" value="1"/>
</dbReference>
<comment type="caution">
    <text evidence="5">The sequence shown here is derived from an EMBL/GenBank/DDBJ whole genome shotgun (WGS) entry which is preliminary data.</text>
</comment>
<dbReference type="Pfam" id="PF21761">
    <property type="entry name" value="RedAm-like_C"/>
    <property type="match status" value="1"/>
</dbReference>
<dbReference type="Pfam" id="PF03446">
    <property type="entry name" value="NAD_binding_2"/>
    <property type="match status" value="1"/>
</dbReference>
<gene>
    <name evidence="5" type="ORF">LR394_18255</name>
</gene>
<dbReference type="InterPro" id="IPR013328">
    <property type="entry name" value="6PGD_dom2"/>
</dbReference>
<dbReference type="Proteomes" id="UP001138997">
    <property type="component" value="Unassembled WGS sequence"/>
</dbReference>
<evidence type="ECO:0000313" key="5">
    <source>
        <dbReference type="EMBL" id="MCD5312854.1"/>
    </source>
</evidence>
<evidence type="ECO:0000259" key="4">
    <source>
        <dbReference type="Pfam" id="PF21761"/>
    </source>
</evidence>
<evidence type="ECO:0000256" key="1">
    <source>
        <dbReference type="ARBA" id="ARBA00009080"/>
    </source>
</evidence>
<feature type="domain" description="NADPH-dependent reductive aminase-like C-terminal" evidence="4">
    <location>
        <begin position="160"/>
        <end position="289"/>
    </location>
</feature>
<name>A0A9X1NFD1_9ACTN</name>
<organism evidence="5 6">
    <name type="scientific">Kineosporia babensis</name>
    <dbReference type="NCBI Taxonomy" id="499548"/>
    <lineage>
        <taxon>Bacteria</taxon>
        <taxon>Bacillati</taxon>
        <taxon>Actinomycetota</taxon>
        <taxon>Actinomycetes</taxon>
        <taxon>Kineosporiales</taxon>
        <taxon>Kineosporiaceae</taxon>
        <taxon>Kineosporia</taxon>
    </lineage>
</organism>
<evidence type="ECO:0000259" key="3">
    <source>
        <dbReference type="Pfam" id="PF03446"/>
    </source>
</evidence>
<dbReference type="RefSeq" id="WP_231443501.1">
    <property type="nucleotide sequence ID" value="NZ_JAJOMB010000009.1"/>
</dbReference>
<dbReference type="AlphaFoldDB" id="A0A9X1NFD1"/>
<dbReference type="InterPro" id="IPR015815">
    <property type="entry name" value="HIBADH-related"/>
</dbReference>
<dbReference type="GO" id="GO:0016491">
    <property type="term" value="F:oxidoreductase activity"/>
    <property type="evidence" value="ECO:0007669"/>
    <property type="project" value="UniProtKB-KW"/>
</dbReference>
<accession>A0A9X1NFD1</accession>